<comment type="caution">
    <text evidence="1">The sequence shown here is derived from an EMBL/GenBank/DDBJ whole genome shotgun (WGS) entry which is preliminary data.</text>
</comment>
<evidence type="ECO:0000313" key="1">
    <source>
        <dbReference type="EMBL" id="SIR11902.1"/>
    </source>
</evidence>
<name>A0ABY1K1B8_9BACL</name>
<keyword evidence="2" id="KW-1185">Reference proteome</keyword>
<proteinExistence type="predicted"/>
<protein>
    <submittedName>
        <fullName evidence="1">Uncharacterized protein</fullName>
    </submittedName>
</protein>
<organism evidence="1 2">
    <name type="scientific">Paenibacillus macquariensis</name>
    <dbReference type="NCBI Taxonomy" id="948756"/>
    <lineage>
        <taxon>Bacteria</taxon>
        <taxon>Bacillati</taxon>
        <taxon>Bacillota</taxon>
        <taxon>Bacilli</taxon>
        <taxon>Bacillales</taxon>
        <taxon>Paenibacillaceae</taxon>
        <taxon>Paenibacillus</taxon>
    </lineage>
</organism>
<gene>
    <name evidence="1" type="ORF">SAMN05421578_107124</name>
</gene>
<dbReference type="EMBL" id="FTNK01000007">
    <property type="protein sequence ID" value="SIR11902.1"/>
    <property type="molecule type" value="Genomic_DNA"/>
</dbReference>
<evidence type="ECO:0000313" key="2">
    <source>
        <dbReference type="Proteomes" id="UP000186666"/>
    </source>
</evidence>
<accession>A0ABY1K1B8</accession>
<reference evidence="1 2" key="1">
    <citation type="submission" date="2017-01" db="EMBL/GenBank/DDBJ databases">
        <authorList>
            <person name="Varghese N."/>
            <person name="Submissions S."/>
        </authorList>
    </citation>
    <scope>NUCLEOTIDE SEQUENCE [LARGE SCALE GENOMIC DNA]</scope>
    <source>
        <strain evidence="1 2">ATCC 23464</strain>
    </source>
</reference>
<dbReference type="Proteomes" id="UP000186666">
    <property type="component" value="Unassembled WGS sequence"/>
</dbReference>
<dbReference type="RefSeq" id="WP_156510155.1">
    <property type="nucleotide sequence ID" value="NZ_FTNK01000007.1"/>
</dbReference>
<sequence>MKVIIELMDGTLLKMKTNDKLLYVVGERIDKDGGLEVDGVWYLKHTVRLIRINEM</sequence>